<feature type="signal peptide" evidence="1">
    <location>
        <begin position="1"/>
        <end position="20"/>
    </location>
</feature>
<feature type="chain" id="PRO_5046800952" description="Beta-lactamase-inhibitor-like, PepSY-like" evidence="1">
    <location>
        <begin position="21"/>
        <end position="155"/>
    </location>
</feature>
<dbReference type="SUPFAM" id="SSF160574">
    <property type="entry name" value="BT0923-like"/>
    <property type="match status" value="1"/>
</dbReference>
<sequence length="155" mass="16750">MKRVTLIICAALLSSGMAFAQQKKSSKKTTKVVAVKKVEAPENVKTAFQQNFTGSSDVKWTKSSAGNWIANFTQSDVKTSAEYNGEGSWVATRTEFGTNIPEGVSSTLKTKYPAAVVKEGWKIERSDVAAYYKISIDDNGAAKTVLLNEAGTITE</sequence>
<keyword evidence="1" id="KW-0732">Signal</keyword>
<reference evidence="2" key="1">
    <citation type="submission" date="2022-10" db="EMBL/GenBank/DDBJ databases">
        <title>Chitinophaga sp. nov., isolated from soil.</title>
        <authorList>
            <person name="Jeon C.O."/>
        </authorList>
    </citation>
    <scope>NUCLEOTIDE SEQUENCE</scope>
    <source>
        <strain evidence="2">R8</strain>
    </source>
</reference>
<dbReference type="EMBL" id="CP107006">
    <property type="protein sequence ID" value="UYQ93125.1"/>
    <property type="molecule type" value="Genomic_DNA"/>
</dbReference>
<proteinExistence type="predicted"/>
<name>A0ABY6J0H4_9BACT</name>
<dbReference type="Proteomes" id="UP001162741">
    <property type="component" value="Chromosome"/>
</dbReference>
<evidence type="ECO:0000313" key="3">
    <source>
        <dbReference type="Proteomes" id="UP001162741"/>
    </source>
</evidence>
<accession>A0ABY6J0H4</accession>
<dbReference type="Gene3D" id="3.10.450.360">
    <property type="match status" value="1"/>
</dbReference>
<evidence type="ECO:0000313" key="2">
    <source>
        <dbReference type="EMBL" id="UYQ93125.1"/>
    </source>
</evidence>
<protein>
    <recommendedName>
        <fullName evidence="4">Beta-lactamase-inhibitor-like, PepSY-like</fullName>
    </recommendedName>
</protein>
<gene>
    <name evidence="2" type="ORF">MKQ68_23880</name>
</gene>
<keyword evidence="3" id="KW-1185">Reference proteome</keyword>
<organism evidence="2 3">
    <name type="scientific">Chitinophaga horti</name>
    <dbReference type="NCBI Taxonomy" id="2920382"/>
    <lineage>
        <taxon>Bacteria</taxon>
        <taxon>Pseudomonadati</taxon>
        <taxon>Bacteroidota</taxon>
        <taxon>Chitinophagia</taxon>
        <taxon>Chitinophagales</taxon>
        <taxon>Chitinophagaceae</taxon>
        <taxon>Chitinophaga</taxon>
    </lineage>
</organism>
<evidence type="ECO:0008006" key="4">
    <source>
        <dbReference type="Google" id="ProtNLM"/>
    </source>
</evidence>
<dbReference type="RefSeq" id="WP_244845190.1">
    <property type="nucleotide sequence ID" value="NZ_CP107006.1"/>
</dbReference>
<evidence type="ECO:0000256" key="1">
    <source>
        <dbReference type="SAM" id="SignalP"/>
    </source>
</evidence>